<evidence type="ECO:0000259" key="7">
    <source>
        <dbReference type="PROSITE" id="PS50850"/>
    </source>
</evidence>
<dbReference type="InterPro" id="IPR011701">
    <property type="entry name" value="MFS"/>
</dbReference>
<gene>
    <name evidence="8" type="ORF">ACFSCX_09800</name>
</gene>
<dbReference type="RefSeq" id="WP_377928038.1">
    <property type="nucleotide sequence ID" value="NZ_JBHUEM010000012.1"/>
</dbReference>
<evidence type="ECO:0000256" key="5">
    <source>
        <dbReference type="ARBA" id="ARBA00023136"/>
    </source>
</evidence>
<dbReference type="Gene3D" id="1.20.1250.20">
    <property type="entry name" value="MFS general substrate transporter like domains"/>
    <property type="match status" value="1"/>
</dbReference>
<dbReference type="CDD" id="cd17489">
    <property type="entry name" value="MFS_YfcJ_like"/>
    <property type="match status" value="1"/>
</dbReference>
<name>A0ABW4LQR5_9BACI</name>
<feature type="transmembrane region" description="Helical" evidence="6">
    <location>
        <begin position="367"/>
        <end position="387"/>
    </location>
</feature>
<evidence type="ECO:0000313" key="8">
    <source>
        <dbReference type="EMBL" id="MFD1736857.1"/>
    </source>
</evidence>
<evidence type="ECO:0000256" key="2">
    <source>
        <dbReference type="ARBA" id="ARBA00022448"/>
    </source>
</evidence>
<sequence>MKVVKTVQKPKLWTKDFISISLASFFIFLIFYMLMVTLPIYITDDLNGNGQDIGLMATAFVISAIILRPFSGNWLNSIGQKRTLLIGVTIFLIGSFLYFGATSISLLLAIRILHGSGFGIATTSTGGIVANVIPNERRGEGMGYYATFMNLAMVVGPFLGLTIVHSVSYYVLFILCGVFSVLAILFSLFINVPEPEREQKPLKKQLSFSDFFEKKTLPIAIVAFTLSFVYSGVLSFISVYAGQLNLEEASSLFFVVYATFLLISRPFTGKWFDLYGENVVIYPCILLFAAGIWLLSQVQAGWMLLLAGGLIGLGFGTLLSAFQSIAIQSSPSKRAGVATATFFVLFDAGFATGSFLLGIIATYIDYAQIYIICSILVLLSIGLYYVLHGRKVQRRNIFI</sequence>
<dbReference type="Proteomes" id="UP001597214">
    <property type="component" value="Unassembled WGS sequence"/>
</dbReference>
<keyword evidence="9" id="KW-1185">Reference proteome</keyword>
<feature type="transmembrane region" description="Helical" evidence="6">
    <location>
        <begin position="302"/>
        <end position="325"/>
    </location>
</feature>
<evidence type="ECO:0000256" key="3">
    <source>
        <dbReference type="ARBA" id="ARBA00022692"/>
    </source>
</evidence>
<organism evidence="8 9">
    <name type="scientific">Bacillus salitolerans</name>
    <dbReference type="NCBI Taxonomy" id="1437434"/>
    <lineage>
        <taxon>Bacteria</taxon>
        <taxon>Bacillati</taxon>
        <taxon>Bacillota</taxon>
        <taxon>Bacilli</taxon>
        <taxon>Bacillales</taxon>
        <taxon>Bacillaceae</taxon>
        <taxon>Bacillus</taxon>
    </lineage>
</organism>
<dbReference type="InterPro" id="IPR036259">
    <property type="entry name" value="MFS_trans_sf"/>
</dbReference>
<feature type="transmembrane region" description="Helical" evidence="6">
    <location>
        <begin position="170"/>
        <end position="190"/>
    </location>
</feature>
<dbReference type="InterPro" id="IPR052714">
    <property type="entry name" value="MFS_Exporter"/>
</dbReference>
<feature type="transmembrane region" description="Helical" evidence="6">
    <location>
        <begin position="217"/>
        <end position="237"/>
    </location>
</feature>
<dbReference type="InterPro" id="IPR020846">
    <property type="entry name" value="MFS_dom"/>
</dbReference>
<feature type="transmembrane region" description="Helical" evidence="6">
    <location>
        <begin position="83"/>
        <end position="110"/>
    </location>
</feature>
<dbReference type="SUPFAM" id="SSF103473">
    <property type="entry name" value="MFS general substrate transporter"/>
    <property type="match status" value="1"/>
</dbReference>
<feature type="transmembrane region" description="Helical" evidence="6">
    <location>
        <begin position="145"/>
        <end position="164"/>
    </location>
</feature>
<proteinExistence type="predicted"/>
<keyword evidence="4 6" id="KW-1133">Transmembrane helix</keyword>
<dbReference type="PROSITE" id="PS50850">
    <property type="entry name" value="MFS"/>
    <property type="match status" value="1"/>
</dbReference>
<dbReference type="PANTHER" id="PTHR23531:SF2">
    <property type="entry name" value="PERMEASE"/>
    <property type="match status" value="1"/>
</dbReference>
<feature type="transmembrane region" description="Helical" evidence="6">
    <location>
        <begin position="116"/>
        <end position="133"/>
    </location>
</feature>
<comment type="subcellular location">
    <subcellularLocation>
        <location evidence="1">Cell membrane</location>
        <topology evidence="1">Multi-pass membrane protein</topology>
    </subcellularLocation>
</comment>
<keyword evidence="5 6" id="KW-0472">Membrane</keyword>
<feature type="domain" description="Major facilitator superfamily (MFS) profile" evidence="7">
    <location>
        <begin position="16"/>
        <end position="392"/>
    </location>
</feature>
<feature type="transmembrane region" description="Helical" evidence="6">
    <location>
        <begin position="279"/>
        <end position="296"/>
    </location>
</feature>
<protein>
    <submittedName>
        <fullName evidence="8">MFS transporter</fullName>
    </submittedName>
</protein>
<dbReference type="EMBL" id="JBHUEM010000012">
    <property type="protein sequence ID" value="MFD1736857.1"/>
    <property type="molecule type" value="Genomic_DNA"/>
</dbReference>
<reference evidence="9" key="1">
    <citation type="journal article" date="2019" name="Int. J. Syst. Evol. Microbiol.">
        <title>The Global Catalogue of Microorganisms (GCM) 10K type strain sequencing project: providing services to taxonomists for standard genome sequencing and annotation.</title>
        <authorList>
            <consortium name="The Broad Institute Genomics Platform"/>
            <consortium name="The Broad Institute Genome Sequencing Center for Infectious Disease"/>
            <person name="Wu L."/>
            <person name="Ma J."/>
        </authorList>
    </citation>
    <scope>NUCLEOTIDE SEQUENCE [LARGE SCALE GENOMIC DNA]</scope>
    <source>
        <strain evidence="9">CCUG 49339</strain>
    </source>
</reference>
<feature type="transmembrane region" description="Helical" evidence="6">
    <location>
        <begin position="249"/>
        <end position="267"/>
    </location>
</feature>
<evidence type="ECO:0000313" key="9">
    <source>
        <dbReference type="Proteomes" id="UP001597214"/>
    </source>
</evidence>
<keyword evidence="3 6" id="KW-0812">Transmembrane</keyword>
<accession>A0ABW4LQR5</accession>
<evidence type="ECO:0000256" key="1">
    <source>
        <dbReference type="ARBA" id="ARBA00004651"/>
    </source>
</evidence>
<feature type="transmembrane region" description="Helical" evidence="6">
    <location>
        <begin position="337"/>
        <end position="361"/>
    </location>
</feature>
<dbReference type="PANTHER" id="PTHR23531">
    <property type="entry name" value="QUINOLENE RESISTANCE PROTEIN NORA"/>
    <property type="match status" value="1"/>
</dbReference>
<comment type="caution">
    <text evidence="8">The sequence shown here is derived from an EMBL/GenBank/DDBJ whole genome shotgun (WGS) entry which is preliminary data.</text>
</comment>
<evidence type="ECO:0000256" key="4">
    <source>
        <dbReference type="ARBA" id="ARBA00022989"/>
    </source>
</evidence>
<dbReference type="Pfam" id="PF07690">
    <property type="entry name" value="MFS_1"/>
    <property type="match status" value="1"/>
</dbReference>
<feature type="transmembrane region" description="Helical" evidence="6">
    <location>
        <begin position="20"/>
        <end position="41"/>
    </location>
</feature>
<evidence type="ECO:0000256" key="6">
    <source>
        <dbReference type="SAM" id="Phobius"/>
    </source>
</evidence>
<keyword evidence="2" id="KW-0813">Transport</keyword>
<feature type="transmembrane region" description="Helical" evidence="6">
    <location>
        <begin position="53"/>
        <end position="71"/>
    </location>
</feature>